<dbReference type="OrthoDB" id="598113at2"/>
<organism evidence="1 2">
    <name type="scientific">Trichloromonas acetexigens</name>
    <dbReference type="NCBI Taxonomy" id="38815"/>
    <lineage>
        <taxon>Bacteria</taxon>
        <taxon>Pseudomonadati</taxon>
        <taxon>Thermodesulfobacteriota</taxon>
        <taxon>Desulfuromonadia</taxon>
        <taxon>Desulfuromonadales</taxon>
        <taxon>Trichloromonadaceae</taxon>
        <taxon>Trichloromonas</taxon>
    </lineage>
</organism>
<dbReference type="Proteomes" id="UP000317155">
    <property type="component" value="Unassembled WGS sequence"/>
</dbReference>
<proteinExistence type="predicted"/>
<dbReference type="InterPro" id="IPR005361">
    <property type="entry name" value="UPF0158"/>
</dbReference>
<dbReference type="Pfam" id="PF03682">
    <property type="entry name" value="UPF0158"/>
    <property type="match status" value="1"/>
</dbReference>
<keyword evidence="2" id="KW-1185">Reference proteome</keyword>
<name>A0A550J8T4_9BACT</name>
<evidence type="ECO:0000313" key="2">
    <source>
        <dbReference type="Proteomes" id="UP000317155"/>
    </source>
</evidence>
<dbReference type="AlphaFoldDB" id="A0A550J8T4"/>
<protein>
    <submittedName>
        <fullName evidence="1">Uncharacterized protein</fullName>
    </submittedName>
</protein>
<evidence type="ECO:0000313" key="1">
    <source>
        <dbReference type="EMBL" id="TRO79657.1"/>
    </source>
</evidence>
<reference evidence="1 2" key="1">
    <citation type="submission" date="2019-07" db="EMBL/GenBank/DDBJ databases">
        <title>Insights of Desulfuromonas acetexigens electromicrobiology.</title>
        <authorList>
            <person name="Katuri K."/>
            <person name="Sapireddy V."/>
            <person name="Shaw D.R."/>
            <person name="Saikaly P."/>
        </authorList>
    </citation>
    <scope>NUCLEOTIDE SEQUENCE [LARGE SCALE GENOMIC DNA]</scope>
    <source>
        <strain evidence="1 2">2873</strain>
    </source>
</reference>
<sequence length="136" mass="16084">MTYETLEEAFLFVSAAPHSENSAVINRKTGELFFASEEMTDLDELPEDADENDDYIYIPHQNDLDLGKPVVMDFVRNRCPNLIDRVQAIFRRKGAYGRFRDLLMEKNLLDDWYTFEQQRIREALLQWCEENKIVLD</sequence>
<comment type="caution">
    <text evidence="1">The sequence shown here is derived from an EMBL/GenBank/DDBJ whole genome shotgun (WGS) entry which is preliminary data.</text>
</comment>
<dbReference type="RefSeq" id="WP_092058677.1">
    <property type="nucleotide sequence ID" value="NZ_FOJJ01000041.1"/>
</dbReference>
<dbReference type="EMBL" id="VJVV01000009">
    <property type="protein sequence ID" value="TRO79657.1"/>
    <property type="molecule type" value="Genomic_DNA"/>
</dbReference>
<accession>A0A550J8T4</accession>
<gene>
    <name evidence="1" type="ORF">FL622_12145</name>
</gene>